<feature type="domain" description="Dienelactone hydrolase" evidence="1">
    <location>
        <begin position="7"/>
        <end position="224"/>
    </location>
</feature>
<comment type="caution">
    <text evidence="2">The sequence shown here is derived from an EMBL/GenBank/DDBJ whole genome shotgun (WGS) entry which is preliminary data.</text>
</comment>
<keyword evidence="3" id="KW-1185">Reference proteome</keyword>
<dbReference type="PANTHER" id="PTHR46623:SF6">
    <property type="entry name" value="ALPHA_BETA-HYDROLASES SUPERFAMILY PROTEIN"/>
    <property type="match status" value="1"/>
</dbReference>
<dbReference type="GO" id="GO:0016787">
    <property type="term" value="F:hydrolase activity"/>
    <property type="evidence" value="ECO:0007669"/>
    <property type="project" value="InterPro"/>
</dbReference>
<sequence>MRERVPGHVLRPATTKGPPVVVLAELFGITAHVLAVCERLAAEGFPVVCPDLYHRTPGASVFPENDAGRAAAFAALGSATQDEFVDDIASAADLATGGHPERCALLGLSAGGYLGFVAATRLPLARVALVYPGWLTSPSPPVARPAPAIDDLDRITGSVLLVVGEDDFLVTDAERTVLRERLTARGHRLVSHPGVGHGYLAPSRPTHDERAAEDTWRLVLDHLRADQAP</sequence>
<dbReference type="InterPro" id="IPR029058">
    <property type="entry name" value="AB_hydrolase_fold"/>
</dbReference>
<dbReference type="InterPro" id="IPR002925">
    <property type="entry name" value="Dienelactn_hydro"/>
</dbReference>
<evidence type="ECO:0000313" key="3">
    <source>
        <dbReference type="Proteomes" id="UP000295444"/>
    </source>
</evidence>
<protein>
    <submittedName>
        <fullName evidence="2">Carboxymethylenebutenolidase</fullName>
    </submittedName>
</protein>
<dbReference type="RefSeq" id="WP_133851843.1">
    <property type="nucleotide sequence ID" value="NZ_SNXZ01000004.1"/>
</dbReference>
<dbReference type="SUPFAM" id="SSF53474">
    <property type="entry name" value="alpha/beta-Hydrolases"/>
    <property type="match status" value="1"/>
</dbReference>
<evidence type="ECO:0000259" key="1">
    <source>
        <dbReference type="Pfam" id="PF01738"/>
    </source>
</evidence>
<reference evidence="2 3" key="1">
    <citation type="submission" date="2019-03" db="EMBL/GenBank/DDBJ databases">
        <title>Genomic Encyclopedia of Type Strains, Phase IV (KMG-IV): sequencing the most valuable type-strain genomes for metagenomic binning, comparative biology and taxonomic classification.</title>
        <authorList>
            <person name="Goeker M."/>
        </authorList>
    </citation>
    <scope>NUCLEOTIDE SEQUENCE [LARGE SCALE GENOMIC DNA]</scope>
    <source>
        <strain evidence="2 3">DSM 45361</strain>
    </source>
</reference>
<dbReference type="PANTHER" id="PTHR46623">
    <property type="entry name" value="CARBOXYMETHYLENEBUTENOLIDASE-RELATED"/>
    <property type="match status" value="1"/>
</dbReference>
<dbReference type="EMBL" id="SNXZ01000004">
    <property type="protein sequence ID" value="TDP96499.1"/>
    <property type="molecule type" value="Genomic_DNA"/>
</dbReference>
<dbReference type="AlphaFoldDB" id="A0A4R6S924"/>
<dbReference type="Gene3D" id="3.40.50.1820">
    <property type="entry name" value="alpha/beta hydrolase"/>
    <property type="match status" value="1"/>
</dbReference>
<accession>A0A4R6S924</accession>
<gene>
    <name evidence="2" type="ORF">EV186_104487</name>
</gene>
<dbReference type="OrthoDB" id="5902829at2"/>
<organism evidence="2 3">
    <name type="scientific">Labedaea rhizosphaerae</name>
    <dbReference type="NCBI Taxonomy" id="598644"/>
    <lineage>
        <taxon>Bacteria</taxon>
        <taxon>Bacillati</taxon>
        <taxon>Actinomycetota</taxon>
        <taxon>Actinomycetes</taxon>
        <taxon>Pseudonocardiales</taxon>
        <taxon>Pseudonocardiaceae</taxon>
        <taxon>Labedaea</taxon>
    </lineage>
</organism>
<dbReference type="Pfam" id="PF01738">
    <property type="entry name" value="DLH"/>
    <property type="match status" value="1"/>
</dbReference>
<dbReference type="InterPro" id="IPR051049">
    <property type="entry name" value="Dienelactone_hydrolase-like"/>
</dbReference>
<proteinExistence type="predicted"/>
<name>A0A4R6S924_LABRH</name>
<dbReference type="Proteomes" id="UP000295444">
    <property type="component" value="Unassembled WGS sequence"/>
</dbReference>
<evidence type="ECO:0000313" key="2">
    <source>
        <dbReference type="EMBL" id="TDP96499.1"/>
    </source>
</evidence>